<dbReference type="InterPro" id="IPR021829">
    <property type="entry name" value="DUF3419"/>
</dbReference>
<gene>
    <name evidence="2" type="ORF">ls5931a1_00031</name>
</gene>
<evidence type="ECO:0000313" key="2">
    <source>
        <dbReference type="EMBL" id="CRX79226.1"/>
    </source>
</evidence>
<keyword evidence="1" id="KW-1133">Transmembrane helix</keyword>
<sequence>MSRVVFAGLAATALVIGFNPLKQHLNTLTNYPPASGWILVGAFALAVAAAFATPLQVALSFAWNCFFKPLGKSANQQGRLDQFYQGQAEIYDKTRNSLLRGRTTMLKLSAAHLREQRKQDPSKRLVWLDIGGGTAVYVLDLCAPLLEVSRKRFEARGWKNVHCLLQDATTFVLPEWSEEGVDPEGALDFVTMSYSLSMMPNMLALVDRVDRFLSPSGLLSVCDFYVSAREKTSLSEIIGDVASRHCSWLTRLFWLHWFEFDHVDLHPSRRQYLEHTFATIKSFNGRNNFVLPWVIRIPYYVNLMTSRRADTSRATRAYEIDAGNTISVTASPLLVPARQSQLDLPALNLGLSSLSRAPSYRKLHRSNSRESDSTRIDIAPDEQLSSFHYGKRQFRVPYLDSPVHKEFRSWIYGFTWEDPHVDMQHLGLTSEDSVLCITSAGDNALHCKFGLRELDSRRGNSDSLLTTDSIAGAPGEQPKRIHAVDMNPCQGHLLELKLASICALDYEDHWLLFGEGKHPNFRELLDTKLSPFLTSHAYQFWRKNDQAFASCFYLRGYSGWALRLAKFAIAFGGISKEVKAFCNAPTLAEQSAIWESKLRPVLLSKWITKLFLANPAFLWNALGVPSNQAQVFLSETTTEQFAIDTLDPVAYGTHVKTGAYHYQVCLEQKYTRESCPEYLTREGFEFLKANNVAKLDCFRLHTDSIINVMKRLGKHSLTVAVIMDLQDWFRNSLSDSTETVMSNPCDLTLTIRALHHALAPGGRVFWRSAGLKPWYTALYEREGFRVECIHEREIGSKVPIDRVNMYGSFYKAVKL</sequence>
<organism evidence="2">
    <name type="scientific">Leucosporidium scottii</name>
    <dbReference type="NCBI Taxonomy" id="5278"/>
    <lineage>
        <taxon>Eukaryota</taxon>
        <taxon>Fungi</taxon>
        <taxon>Dikarya</taxon>
        <taxon>Basidiomycota</taxon>
        <taxon>Pucciniomycotina</taxon>
        <taxon>Microbotryomycetes</taxon>
        <taxon>Leucosporidiales</taxon>
        <taxon>Leucosporidium</taxon>
    </lineage>
</organism>
<dbReference type="PANTHER" id="PTHR47473:SF1">
    <property type="entry name" value="METHYLTRANSFERASE DOMAIN-CONTAINING PROTEIN"/>
    <property type="match status" value="1"/>
</dbReference>
<dbReference type="InterPro" id="IPR029063">
    <property type="entry name" value="SAM-dependent_MTases_sf"/>
</dbReference>
<dbReference type="Pfam" id="PF13489">
    <property type="entry name" value="Methyltransf_23"/>
    <property type="match status" value="1"/>
</dbReference>
<evidence type="ECO:0000256" key="1">
    <source>
        <dbReference type="SAM" id="Phobius"/>
    </source>
</evidence>
<dbReference type="AlphaFoldDB" id="A0A0H5FTB9"/>
<dbReference type="PANTHER" id="PTHR47473">
    <property type="entry name" value="BTA1P"/>
    <property type="match status" value="1"/>
</dbReference>
<keyword evidence="1" id="KW-0472">Membrane</keyword>
<proteinExistence type="predicted"/>
<keyword evidence="1" id="KW-0812">Transmembrane</keyword>
<dbReference type="SUPFAM" id="SSF53335">
    <property type="entry name" value="S-adenosyl-L-methionine-dependent methyltransferases"/>
    <property type="match status" value="1"/>
</dbReference>
<dbReference type="Gene3D" id="3.40.50.150">
    <property type="entry name" value="Vaccinia Virus protein VP39"/>
    <property type="match status" value="1"/>
</dbReference>
<name>A0A0H5FTB9_9BASI</name>
<evidence type="ECO:0008006" key="3">
    <source>
        <dbReference type="Google" id="ProtNLM"/>
    </source>
</evidence>
<dbReference type="CDD" id="cd02440">
    <property type="entry name" value="AdoMet_MTases"/>
    <property type="match status" value="1"/>
</dbReference>
<dbReference type="EMBL" id="LN868511">
    <property type="protein sequence ID" value="CRX79226.1"/>
    <property type="molecule type" value="Genomic_DNA"/>
</dbReference>
<reference evidence="2" key="1">
    <citation type="submission" date="2015-06" db="EMBL/GenBank/DDBJ databases">
        <title>Genetic Architecture Underlying Mating-Type Determination in the Yeast Leucosporidium scottii and the Evolution of Mating Systems in Basidiomycetes.</title>
        <authorList>
            <person name="Maia T.M."/>
            <person name="Lopes S."/>
            <person name="Almeida J.M.G.C.F."/>
            <person name="Rosa L.H."/>
            <person name="Sampaio J.P."/>
            <person name="Goncalves P."/>
            <person name="Coelho M.A."/>
        </authorList>
    </citation>
    <scope>NUCLEOTIDE SEQUENCE</scope>
</reference>
<dbReference type="Pfam" id="PF11899">
    <property type="entry name" value="DUF3419"/>
    <property type="match status" value="2"/>
</dbReference>
<feature type="transmembrane region" description="Helical" evidence="1">
    <location>
        <begin position="36"/>
        <end position="63"/>
    </location>
</feature>
<protein>
    <recommendedName>
        <fullName evidence="3">Methyltransferase domain-containing protein</fullName>
    </recommendedName>
</protein>
<accession>A0A0H5FTB9</accession>